<proteinExistence type="predicted"/>
<dbReference type="AlphaFoldDB" id="A0A512ISB0"/>
<gene>
    <name evidence="1" type="ORF">MHA02_29600</name>
</gene>
<name>A0A512ISB0_9HYPH</name>
<accession>A0A512ISB0</accession>
<sequence length="97" mass="11053">MGIRRSSRSIEVFVNVGDVLGELTDEELVEELKSRRIDDPNLLGCDRSDAEHAIDLMRSRHFKDALTLLERALYPKFQSRDACASAIAEIRLRASHR</sequence>
<evidence type="ECO:0000313" key="1">
    <source>
        <dbReference type="EMBL" id="GEP00573.1"/>
    </source>
</evidence>
<evidence type="ECO:0000313" key="2">
    <source>
        <dbReference type="Proteomes" id="UP000321258"/>
    </source>
</evidence>
<dbReference type="Proteomes" id="UP000321258">
    <property type="component" value="Unassembled WGS sequence"/>
</dbReference>
<dbReference type="EMBL" id="BJZT01000032">
    <property type="protein sequence ID" value="GEP00573.1"/>
    <property type="molecule type" value="Genomic_DNA"/>
</dbReference>
<keyword evidence="2" id="KW-1185">Reference proteome</keyword>
<dbReference type="RefSeq" id="WP_147079974.1">
    <property type="nucleotide sequence ID" value="NZ_BJZT01000032.1"/>
</dbReference>
<reference evidence="1 2" key="1">
    <citation type="submission" date="2019-07" db="EMBL/GenBank/DDBJ databases">
        <title>Whole genome shotgun sequence of Methylobacterium haplocladii NBRC 107714.</title>
        <authorList>
            <person name="Hosoyama A."/>
            <person name="Uohara A."/>
            <person name="Ohji S."/>
            <person name="Ichikawa N."/>
        </authorList>
    </citation>
    <scope>NUCLEOTIDE SEQUENCE [LARGE SCALE GENOMIC DNA]</scope>
    <source>
        <strain evidence="1 2">NBRC 107714</strain>
    </source>
</reference>
<comment type="caution">
    <text evidence="1">The sequence shown here is derived from an EMBL/GenBank/DDBJ whole genome shotgun (WGS) entry which is preliminary data.</text>
</comment>
<organism evidence="1 2">
    <name type="scientific">Methylobacterium haplocladii</name>
    <dbReference type="NCBI Taxonomy" id="1176176"/>
    <lineage>
        <taxon>Bacteria</taxon>
        <taxon>Pseudomonadati</taxon>
        <taxon>Pseudomonadota</taxon>
        <taxon>Alphaproteobacteria</taxon>
        <taxon>Hyphomicrobiales</taxon>
        <taxon>Methylobacteriaceae</taxon>
        <taxon>Methylobacterium</taxon>
    </lineage>
</organism>
<protein>
    <submittedName>
        <fullName evidence="1">Uncharacterized protein</fullName>
    </submittedName>
</protein>